<proteinExistence type="predicted"/>
<keyword evidence="3" id="KW-1185">Reference proteome</keyword>
<name>R0JPD3_EXST2</name>
<dbReference type="GeneID" id="19402622"/>
<organism evidence="2 3">
    <name type="scientific">Exserohilum turcicum (strain 28A)</name>
    <name type="common">Northern leaf blight fungus</name>
    <name type="synonym">Setosphaeria turcica</name>
    <dbReference type="NCBI Taxonomy" id="671987"/>
    <lineage>
        <taxon>Eukaryota</taxon>
        <taxon>Fungi</taxon>
        <taxon>Dikarya</taxon>
        <taxon>Ascomycota</taxon>
        <taxon>Pezizomycotina</taxon>
        <taxon>Dothideomycetes</taxon>
        <taxon>Pleosporomycetidae</taxon>
        <taxon>Pleosporales</taxon>
        <taxon>Pleosporineae</taxon>
        <taxon>Pleosporaceae</taxon>
        <taxon>Exserohilum</taxon>
    </lineage>
</organism>
<dbReference type="RefSeq" id="XP_008029402.1">
    <property type="nucleotide sequence ID" value="XM_008031211.1"/>
</dbReference>
<feature type="signal peptide" evidence="1">
    <location>
        <begin position="1"/>
        <end position="21"/>
    </location>
</feature>
<gene>
    <name evidence="2" type="ORF">SETTUDRAFT_23023</name>
</gene>
<dbReference type="Proteomes" id="UP000016935">
    <property type="component" value="Unassembled WGS sequence"/>
</dbReference>
<sequence>MQFSVFSTGFLVAIIANTAFAAPPNLKTRAKGSGSCYAGVDCCYSSSTACYRQNIWPAGYINCNVNGASTWCSDVGITKAQCDADCCSVSTGYGRSCPA</sequence>
<dbReference type="EMBL" id="KB908844">
    <property type="protein sequence ID" value="EOA83048.1"/>
    <property type="molecule type" value="Genomic_DNA"/>
</dbReference>
<accession>R0JPD3</accession>
<protein>
    <submittedName>
        <fullName evidence="2">Uncharacterized protein</fullName>
    </submittedName>
</protein>
<dbReference type="HOGENOM" id="CLU_175741_0_0_1"/>
<keyword evidence="1" id="KW-0732">Signal</keyword>
<feature type="chain" id="PRO_5004343968" evidence="1">
    <location>
        <begin position="22"/>
        <end position="99"/>
    </location>
</feature>
<evidence type="ECO:0000256" key="1">
    <source>
        <dbReference type="SAM" id="SignalP"/>
    </source>
</evidence>
<evidence type="ECO:0000313" key="2">
    <source>
        <dbReference type="EMBL" id="EOA83048.1"/>
    </source>
</evidence>
<evidence type="ECO:0000313" key="3">
    <source>
        <dbReference type="Proteomes" id="UP000016935"/>
    </source>
</evidence>
<dbReference type="AlphaFoldDB" id="R0JPD3"/>
<reference evidence="2 3" key="2">
    <citation type="journal article" date="2013" name="PLoS Genet.">
        <title>Comparative genome structure, secondary metabolite, and effector coding capacity across Cochliobolus pathogens.</title>
        <authorList>
            <person name="Condon B.J."/>
            <person name="Leng Y."/>
            <person name="Wu D."/>
            <person name="Bushley K.E."/>
            <person name="Ohm R.A."/>
            <person name="Otillar R."/>
            <person name="Martin J."/>
            <person name="Schackwitz W."/>
            <person name="Grimwood J."/>
            <person name="MohdZainudin N."/>
            <person name="Xue C."/>
            <person name="Wang R."/>
            <person name="Manning V.A."/>
            <person name="Dhillon B."/>
            <person name="Tu Z.J."/>
            <person name="Steffenson B.J."/>
            <person name="Salamov A."/>
            <person name="Sun H."/>
            <person name="Lowry S."/>
            <person name="LaButti K."/>
            <person name="Han J."/>
            <person name="Copeland A."/>
            <person name="Lindquist E."/>
            <person name="Barry K."/>
            <person name="Schmutz J."/>
            <person name="Baker S.E."/>
            <person name="Ciuffetti L.M."/>
            <person name="Grigoriev I.V."/>
            <person name="Zhong S."/>
            <person name="Turgeon B.G."/>
        </authorList>
    </citation>
    <scope>NUCLEOTIDE SEQUENCE [LARGE SCALE GENOMIC DNA]</scope>
    <source>
        <strain evidence="3">28A</strain>
    </source>
</reference>
<reference evidence="2 3" key="1">
    <citation type="journal article" date="2012" name="PLoS Pathog.">
        <title>Diverse lifestyles and strategies of plant pathogenesis encoded in the genomes of eighteen Dothideomycetes fungi.</title>
        <authorList>
            <person name="Ohm R.A."/>
            <person name="Feau N."/>
            <person name="Henrissat B."/>
            <person name="Schoch C.L."/>
            <person name="Horwitz B.A."/>
            <person name="Barry K.W."/>
            <person name="Condon B.J."/>
            <person name="Copeland A.C."/>
            <person name="Dhillon B."/>
            <person name="Glaser F."/>
            <person name="Hesse C.N."/>
            <person name="Kosti I."/>
            <person name="LaButti K."/>
            <person name="Lindquist E.A."/>
            <person name="Lucas S."/>
            <person name="Salamov A.A."/>
            <person name="Bradshaw R.E."/>
            <person name="Ciuffetti L."/>
            <person name="Hamelin R.C."/>
            <person name="Kema G.H.J."/>
            <person name="Lawrence C."/>
            <person name="Scott J.A."/>
            <person name="Spatafora J.W."/>
            <person name="Turgeon B.G."/>
            <person name="de Wit P.J.G.M."/>
            <person name="Zhong S."/>
            <person name="Goodwin S.B."/>
            <person name="Grigoriev I.V."/>
        </authorList>
    </citation>
    <scope>NUCLEOTIDE SEQUENCE [LARGE SCALE GENOMIC DNA]</scope>
    <source>
        <strain evidence="3">28A</strain>
    </source>
</reference>
<dbReference type="OrthoDB" id="3446835at2759"/>